<organism evidence="2 3">
    <name type="scientific">Nonomuraea endophytica</name>
    <dbReference type="NCBI Taxonomy" id="714136"/>
    <lineage>
        <taxon>Bacteria</taxon>
        <taxon>Bacillati</taxon>
        <taxon>Actinomycetota</taxon>
        <taxon>Actinomycetes</taxon>
        <taxon>Streptosporangiales</taxon>
        <taxon>Streptosporangiaceae</taxon>
        <taxon>Nonomuraea</taxon>
    </lineage>
</organism>
<evidence type="ECO:0000313" key="2">
    <source>
        <dbReference type="EMBL" id="MBB5075666.1"/>
    </source>
</evidence>
<dbReference type="InterPro" id="IPR032710">
    <property type="entry name" value="NTF2-like_dom_sf"/>
</dbReference>
<sequence>MISAQKTIEAHLAAIAGRDLEAYAETLHDDVIVVLPNGKTLEGREAVLEFHREWFSELDWTQKMCRIWEKETEGTLVSVYEADYHEGDYHARNLVSLVFTRVGDAWLLLHDQNTRL</sequence>
<dbReference type="InterPro" id="IPR027843">
    <property type="entry name" value="DUF4440"/>
</dbReference>
<evidence type="ECO:0000313" key="3">
    <source>
        <dbReference type="Proteomes" id="UP000568380"/>
    </source>
</evidence>
<protein>
    <submittedName>
        <fullName evidence="2">Ketosteroid isomerase-like protein</fullName>
    </submittedName>
</protein>
<reference evidence="2 3" key="1">
    <citation type="submission" date="2020-08" db="EMBL/GenBank/DDBJ databases">
        <title>Genomic Encyclopedia of Type Strains, Phase IV (KMG-IV): sequencing the most valuable type-strain genomes for metagenomic binning, comparative biology and taxonomic classification.</title>
        <authorList>
            <person name="Goeker M."/>
        </authorList>
    </citation>
    <scope>NUCLEOTIDE SEQUENCE [LARGE SCALE GENOMIC DNA]</scope>
    <source>
        <strain evidence="2 3">DSM 45385</strain>
    </source>
</reference>
<dbReference type="EMBL" id="JACHIN010000001">
    <property type="protein sequence ID" value="MBB5075666.1"/>
    <property type="molecule type" value="Genomic_DNA"/>
</dbReference>
<dbReference type="SUPFAM" id="SSF54427">
    <property type="entry name" value="NTF2-like"/>
    <property type="match status" value="1"/>
</dbReference>
<name>A0A7W7ZYN1_9ACTN</name>
<evidence type="ECO:0000259" key="1">
    <source>
        <dbReference type="Pfam" id="PF14534"/>
    </source>
</evidence>
<keyword evidence="3" id="KW-1185">Reference proteome</keyword>
<keyword evidence="2" id="KW-0413">Isomerase</keyword>
<dbReference type="RefSeq" id="WP_184958829.1">
    <property type="nucleotide sequence ID" value="NZ_JACHIN010000001.1"/>
</dbReference>
<dbReference type="Pfam" id="PF14534">
    <property type="entry name" value="DUF4440"/>
    <property type="match status" value="1"/>
</dbReference>
<proteinExistence type="predicted"/>
<accession>A0A7W7ZYN1</accession>
<comment type="caution">
    <text evidence="2">The sequence shown here is derived from an EMBL/GenBank/DDBJ whole genome shotgun (WGS) entry which is preliminary data.</text>
</comment>
<dbReference type="Proteomes" id="UP000568380">
    <property type="component" value="Unassembled WGS sequence"/>
</dbReference>
<dbReference type="AlphaFoldDB" id="A0A7W7ZYN1"/>
<dbReference type="GO" id="GO:0016853">
    <property type="term" value="F:isomerase activity"/>
    <property type="evidence" value="ECO:0007669"/>
    <property type="project" value="UniProtKB-KW"/>
</dbReference>
<dbReference type="Gene3D" id="3.10.450.50">
    <property type="match status" value="1"/>
</dbReference>
<gene>
    <name evidence="2" type="ORF">HNR40_001112</name>
</gene>
<feature type="domain" description="DUF4440" evidence="1">
    <location>
        <begin position="7"/>
        <end position="108"/>
    </location>
</feature>